<dbReference type="PANTHER" id="PTHR11530:SF16">
    <property type="entry name" value="D-AMINO ACID OXIDASE (AFU_ORTHOLOGUE AFUA_5G11290)"/>
    <property type="match status" value="1"/>
</dbReference>
<feature type="compositionally biased region" description="Basic and acidic residues" evidence="6">
    <location>
        <begin position="367"/>
        <end position="387"/>
    </location>
</feature>
<dbReference type="AlphaFoldDB" id="H6BXT2"/>
<dbReference type="HOGENOM" id="CLU_647285_0_0_1"/>
<dbReference type="InterPro" id="IPR023209">
    <property type="entry name" value="DAO"/>
</dbReference>
<dbReference type="RefSeq" id="XP_009157883.1">
    <property type="nucleotide sequence ID" value="XM_009159635.1"/>
</dbReference>
<dbReference type="VEuPathDB" id="FungiDB:HMPREF1120_05460"/>
<keyword evidence="9" id="KW-1185">Reference proteome</keyword>
<keyword evidence="4" id="KW-0274">FAD</keyword>
<evidence type="ECO:0000256" key="4">
    <source>
        <dbReference type="ARBA" id="ARBA00022827"/>
    </source>
</evidence>
<dbReference type="Gene3D" id="3.40.50.720">
    <property type="entry name" value="NAD(P)-binding Rossmann-like Domain"/>
    <property type="match status" value="1"/>
</dbReference>
<evidence type="ECO:0000256" key="5">
    <source>
        <dbReference type="ARBA" id="ARBA00023002"/>
    </source>
</evidence>
<evidence type="ECO:0000256" key="3">
    <source>
        <dbReference type="ARBA" id="ARBA00022630"/>
    </source>
</evidence>
<accession>H6BXT2</accession>
<dbReference type="GeneID" id="20310099"/>
<dbReference type="PANTHER" id="PTHR11530">
    <property type="entry name" value="D-AMINO ACID OXIDASE"/>
    <property type="match status" value="1"/>
</dbReference>
<dbReference type="EMBL" id="JH226133">
    <property type="protein sequence ID" value="EHY57424.1"/>
    <property type="molecule type" value="Genomic_DNA"/>
</dbReference>
<dbReference type="InParanoid" id="H6BXT2"/>
<dbReference type="GO" id="GO:0019478">
    <property type="term" value="P:D-amino acid catabolic process"/>
    <property type="evidence" value="ECO:0007669"/>
    <property type="project" value="TreeGrafter"/>
</dbReference>
<gene>
    <name evidence="8" type="ORF">HMPREF1120_05460</name>
</gene>
<dbReference type="GO" id="GO:0005737">
    <property type="term" value="C:cytoplasm"/>
    <property type="evidence" value="ECO:0007669"/>
    <property type="project" value="TreeGrafter"/>
</dbReference>
<dbReference type="GO" id="GO:0071949">
    <property type="term" value="F:FAD binding"/>
    <property type="evidence" value="ECO:0007669"/>
    <property type="project" value="InterPro"/>
</dbReference>
<keyword evidence="3" id="KW-0285">Flavoprotein</keyword>
<evidence type="ECO:0000313" key="8">
    <source>
        <dbReference type="EMBL" id="EHY57424.1"/>
    </source>
</evidence>
<sequence length="424" mass="47656">MTMASSSSPTDFVVLGAGVAGLTTAVELHRAFPSATIAVVAKYMPGYTSATEYTSPWAGANWHSFEKEPNQFAEYDRATYSRFIEIAAQSPESGIEPLPLRVLYDTDETRRKGLWYAEHIGGVKEVPENELPPGAVFGLDMASFMINTTVYLSWLQTQLLQSKKVTFLRRHYHHIDALLNDFPDARAVFNCTGLGARKLGGVDDEAVYPTKGQTLLIAQPKEPLKRMYVQTSAAWDNEFAHVFPRPLGGGVIIGGVRRDNDWTAEPDLELAERIKQRCCALAPELGRPEDLQVISHNVGLRRRILVTHTHTHTMLHDCSLQYFNLHPHPPFSGSAMPMPMIRYHQNIRTFDRHDRVESNSARLDWQASEKERNKTTQTAKDTKDGRWNRNRSRTSRKDERRVHDVMGTGTGTGAGAKCVRIVEL</sequence>
<evidence type="ECO:0000313" key="9">
    <source>
        <dbReference type="Proteomes" id="UP000007304"/>
    </source>
</evidence>
<dbReference type="Pfam" id="PF01266">
    <property type="entry name" value="DAO"/>
    <property type="match status" value="1"/>
</dbReference>
<evidence type="ECO:0000256" key="1">
    <source>
        <dbReference type="ARBA" id="ARBA00001974"/>
    </source>
</evidence>
<dbReference type="InterPro" id="IPR006076">
    <property type="entry name" value="FAD-dep_OxRdtase"/>
</dbReference>
<evidence type="ECO:0000259" key="7">
    <source>
        <dbReference type="Pfam" id="PF01266"/>
    </source>
</evidence>
<dbReference type="SUPFAM" id="SSF51971">
    <property type="entry name" value="Nucleotide-binding domain"/>
    <property type="match status" value="1"/>
</dbReference>
<dbReference type="STRING" id="858893.H6BXT2"/>
<feature type="region of interest" description="Disordered" evidence="6">
    <location>
        <begin position="352"/>
        <end position="413"/>
    </location>
</feature>
<dbReference type="Gene3D" id="3.30.9.10">
    <property type="entry name" value="D-Amino Acid Oxidase, subunit A, domain 2"/>
    <property type="match status" value="1"/>
</dbReference>
<dbReference type="GO" id="GO:0003884">
    <property type="term" value="F:D-amino-acid oxidase activity"/>
    <property type="evidence" value="ECO:0007669"/>
    <property type="project" value="InterPro"/>
</dbReference>
<dbReference type="Proteomes" id="UP000007304">
    <property type="component" value="Unassembled WGS sequence"/>
</dbReference>
<comment type="cofactor">
    <cofactor evidence="1">
        <name>FAD</name>
        <dbReference type="ChEBI" id="CHEBI:57692"/>
    </cofactor>
</comment>
<reference evidence="8" key="1">
    <citation type="submission" date="2011-07" db="EMBL/GenBank/DDBJ databases">
        <title>The Genome Sequence of Exophiala (Wangiella) dermatitidis NIH/UT8656.</title>
        <authorList>
            <consortium name="The Broad Institute Genome Sequencing Platform"/>
            <person name="Cuomo C."/>
            <person name="Wang Z."/>
            <person name="Hunicke-Smith S."/>
            <person name="Szanislo P.J."/>
            <person name="Earl A."/>
            <person name="Young S.K."/>
            <person name="Zeng Q."/>
            <person name="Gargeya S."/>
            <person name="Fitzgerald M."/>
            <person name="Haas B."/>
            <person name="Abouelleil A."/>
            <person name="Alvarado L."/>
            <person name="Arachchi H.M."/>
            <person name="Berlin A."/>
            <person name="Brown A."/>
            <person name="Chapman S.B."/>
            <person name="Chen Z."/>
            <person name="Dunbar C."/>
            <person name="Freedman E."/>
            <person name="Gearin G."/>
            <person name="Gellesch M."/>
            <person name="Goldberg J."/>
            <person name="Griggs A."/>
            <person name="Gujja S."/>
            <person name="Heiman D."/>
            <person name="Howarth C."/>
            <person name="Larson L."/>
            <person name="Lui A."/>
            <person name="MacDonald P.J.P."/>
            <person name="Montmayeur A."/>
            <person name="Murphy C."/>
            <person name="Neiman D."/>
            <person name="Pearson M."/>
            <person name="Priest M."/>
            <person name="Roberts A."/>
            <person name="Saif S."/>
            <person name="Shea T."/>
            <person name="Shenoy N."/>
            <person name="Sisk P."/>
            <person name="Stolte C."/>
            <person name="Sykes S."/>
            <person name="Wortman J."/>
            <person name="Nusbaum C."/>
            <person name="Birren B."/>
        </authorList>
    </citation>
    <scope>NUCLEOTIDE SEQUENCE</scope>
    <source>
        <strain evidence="8">NIH/UT8656</strain>
    </source>
</reference>
<dbReference type="OMA" id="VYLQWLQ"/>
<comment type="similarity">
    <text evidence="2">Belongs to the DAMOX/DASOX family.</text>
</comment>
<evidence type="ECO:0000256" key="2">
    <source>
        <dbReference type="ARBA" id="ARBA00006730"/>
    </source>
</evidence>
<keyword evidence="5" id="KW-0560">Oxidoreductase</keyword>
<feature type="compositionally biased region" description="Basic and acidic residues" evidence="6">
    <location>
        <begin position="395"/>
        <end position="404"/>
    </location>
</feature>
<dbReference type="OrthoDB" id="2015447at2759"/>
<feature type="domain" description="FAD dependent oxidoreductase" evidence="7">
    <location>
        <begin position="11"/>
        <end position="301"/>
    </location>
</feature>
<protein>
    <submittedName>
        <fullName evidence="8">D-amino-acid oxidase</fullName>
    </submittedName>
</protein>
<organism evidence="8 9">
    <name type="scientific">Exophiala dermatitidis (strain ATCC 34100 / CBS 525.76 / NIH/UT8656)</name>
    <name type="common">Black yeast</name>
    <name type="synonym">Wangiella dermatitidis</name>
    <dbReference type="NCBI Taxonomy" id="858893"/>
    <lineage>
        <taxon>Eukaryota</taxon>
        <taxon>Fungi</taxon>
        <taxon>Dikarya</taxon>
        <taxon>Ascomycota</taxon>
        <taxon>Pezizomycotina</taxon>
        <taxon>Eurotiomycetes</taxon>
        <taxon>Chaetothyriomycetidae</taxon>
        <taxon>Chaetothyriales</taxon>
        <taxon>Herpotrichiellaceae</taxon>
        <taxon>Exophiala</taxon>
    </lineage>
</organism>
<evidence type="ECO:0000256" key="6">
    <source>
        <dbReference type="SAM" id="MobiDB-lite"/>
    </source>
</evidence>
<dbReference type="eggNOG" id="KOG3923">
    <property type="taxonomic scope" value="Eukaryota"/>
</dbReference>
<proteinExistence type="inferred from homology"/>
<name>H6BXT2_EXODN</name>